<gene>
    <name evidence="1" type="ORF">ACEZ3G_11710</name>
</gene>
<accession>A0ACC7LKQ1</accession>
<evidence type="ECO:0000313" key="2">
    <source>
        <dbReference type="Proteomes" id="UP001595191"/>
    </source>
</evidence>
<proteinExistence type="predicted"/>
<comment type="caution">
    <text evidence="1">The sequence shown here is derived from an EMBL/GenBank/DDBJ whole genome shotgun (WGS) entry which is preliminary data.</text>
</comment>
<evidence type="ECO:0000313" key="1">
    <source>
        <dbReference type="EMBL" id="MFH6604147.1"/>
    </source>
</evidence>
<sequence length="178" mass="19536">MQRLALPLCFFLILFSLPVIAQTNNSNPETSILTSTESSVNHKTLLAAMRATELDKLLSFDGQYTVFAPSDKAFQELSHAEISELLKPENRKKLHELVAYHIVAGKLSASKILRAMCRGNGKATFTTVQGEKITATMDGIDIVLTDPLGNRAKIIMADADQCNGVIHEIDSVILPRKI</sequence>
<dbReference type="EMBL" id="JBHFPV010000002">
    <property type="protein sequence ID" value="MFH6604147.1"/>
    <property type="molecule type" value="Genomic_DNA"/>
</dbReference>
<keyword evidence="2" id="KW-1185">Reference proteome</keyword>
<protein>
    <submittedName>
        <fullName evidence="1">Fasciclin domain-containing protein</fullName>
    </submittedName>
</protein>
<dbReference type="Proteomes" id="UP001595191">
    <property type="component" value="Unassembled WGS sequence"/>
</dbReference>
<organism evidence="1 2">
    <name type="scientific">Meishania litoralis</name>
    <dbReference type="NCBI Taxonomy" id="3434685"/>
    <lineage>
        <taxon>Bacteria</taxon>
        <taxon>Pseudomonadati</taxon>
        <taxon>Bacteroidota</taxon>
        <taxon>Flavobacteriia</taxon>
        <taxon>Flavobacteriales</taxon>
        <taxon>Flavobacteriaceae</taxon>
        <taxon>Meishania</taxon>
    </lineage>
</organism>
<name>A0ACC7LKQ1_9FLAO</name>
<reference evidence="1" key="1">
    <citation type="submission" date="2024-09" db="EMBL/GenBank/DDBJ databases">
        <authorList>
            <person name="Liu J."/>
        </authorList>
    </citation>
    <scope>NUCLEOTIDE SEQUENCE</scope>
    <source>
        <strain evidence="1">NBU2967</strain>
    </source>
</reference>